<organism evidence="1 2">
    <name type="scientific">Erwinia rhapontici</name>
    <name type="common">Pectobacterium rhapontici</name>
    <dbReference type="NCBI Taxonomy" id="55212"/>
    <lineage>
        <taxon>Bacteria</taxon>
        <taxon>Pseudomonadati</taxon>
        <taxon>Pseudomonadota</taxon>
        <taxon>Gammaproteobacteria</taxon>
        <taxon>Enterobacterales</taxon>
        <taxon>Erwiniaceae</taxon>
        <taxon>Erwinia</taxon>
    </lineage>
</organism>
<accession>A0ABM7MV03</accession>
<sequence>MSQTKNNNFQNHWLIMLDSVEENLKYYCRTHVLSDGVANVNGGKTAQTNEWLHCASSVENVLQTLSLNSENLGEQVKALRGEGLVSGRAYRLILRFQSLSALLAERTASVQARERHAEYRQLADQIMPTLARINKRVAARRQMLDACGEGGQFVACPADDTIDVALRAAQKRRI</sequence>
<evidence type="ECO:0008006" key="3">
    <source>
        <dbReference type="Google" id="ProtNLM"/>
    </source>
</evidence>
<name>A0ABM7MV03_ERWRD</name>
<gene>
    <name evidence="1" type="ORF">ERHA53_02670</name>
</gene>
<evidence type="ECO:0000313" key="1">
    <source>
        <dbReference type="EMBL" id="BCQ32924.1"/>
    </source>
</evidence>
<dbReference type="EMBL" id="AP024329">
    <property type="protein sequence ID" value="BCQ32924.1"/>
    <property type="molecule type" value="Genomic_DNA"/>
</dbReference>
<proteinExistence type="predicted"/>
<dbReference type="Proteomes" id="UP000677515">
    <property type="component" value="Chromosome"/>
</dbReference>
<dbReference type="RefSeq" id="WP_171149494.1">
    <property type="nucleotide sequence ID" value="NZ_AP024329.1"/>
</dbReference>
<reference evidence="1 2" key="1">
    <citation type="submission" date="2021-01" db="EMBL/GenBank/DDBJ databases">
        <title>Complete genome sequence of Erwinia rhapontici MAFF 311153.</title>
        <authorList>
            <person name="Morohoshi T."/>
            <person name="Someya N."/>
        </authorList>
    </citation>
    <scope>NUCLEOTIDE SEQUENCE [LARGE SCALE GENOMIC DNA]</scope>
    <source>
        <strain evidence="1 2">MAFF 311153</strain>
    </source>
</reference>
<keyword evidence="2" id="KW-1185">Reference proteome</keyword>
<protein>
    <recommendedName>
        <fullName evidence="3">Restart primosome assembly protein PriC</fullName>
    </recommendedName>
</protein>
<evidence type="ECO:0000313" key="2">
    <source>
        <dbReference type="Proteomes" id="UP000677515"/>
    </source>
</evidence>